<evidence type="ECO:0000313" key="1">
    <source>
        <dbReference type="Proteomes" id="UP000504637"/>
    </source>
</evidence>
<dbReference type="Proteomes" id="UP000504637">
    <property type="component" value="Unplaced"/>
</dbReference>
<accession>A0A6J3LSH6</accession>
<dbReference type="InterPro" id="IPR020301">
    <property type="entry name" value="Mrx7"/>
</dbReference>
<organism evidence="2">
    <name type="scientific">Dissoconium aciculare CBS 342.82</name>
    <dbReference type="NCBI Taxonomy" id="1314786"/>
    <lineage>
        <taxon>Eukaryota</taxon>
        <taxon>Fungi</taxon>
        <taxon>Dikarya</taxon>
        <taxon>Ascomycota</taxon>
        <taxon>Pezizomycotina</taxon>
        <taxon>Dothideomycetes</taxon>
        <taxon>Dothideomycetidae</taxon>
        <taxon>Mycosphaerellales</taxon>
        <taxon>Dissoconiaceae</taxon>
        <taxon>Dissoconium</taxon>
    </lineage>
</organism>
<name>A0A6J3LSH6_9PEZI</name>
<dbReference type="RefSeq" id="XP_033455772.1">
    <property type="nucleotide sequence ID" value="XM_033600148.1"/>
</dbReference>
<dbReference type="GeneID" id="54357948"/>
<dbReference type="OrthoDB" id="4138121at2759"/>
<reference evidence="2" key="2">
    <citation type="submission" date="2020-04" db="EMBL/GenBank/DDBJ databases">
        <authorList>
            <consortium name="NCBI Genome Project"/>
        </authorList>
    </citation>
    <scope>NUCLEOTIDE SEQUENCE</scope>
    <source>
        <strain evidence="2">CBS 342.82</strain>
    </source>
</reference>
<feature type="non-terminal residue" evidence="2">
    <location>
        <position position="70"/>
    </location>
</feature>
<gene>
    <name evidence="2" type="ORF">K489DRAFT_289392</name>
</gene>
<reference evidence="2" key="1">
    <citation type="submission" date="2020-01" db="EMBL/GenBank/DDBJ databases">
        <authorList>
            <consortium name="DOE Joint Genome Institute"/>
            <person name="Haridas S."/>
            <person name="Albert R."/>
            <person name="Binder M."/>
            <person name="Bloem J."/>
            <person name="Labutti K."/>
            <person name="Salamov A."/>
            <person name="Andreopoulos B."/>
            <person name="Baker S.E."/>
            <person name="Barry K."/>
            <person name="Bills G."/>
            <person name="Bluhm B.H."/>
            <person name="Cannon C."/>
            <person name="Castanera R."/>
            <person name="Culley D.E."/>
            <person name="Daum C."/>
            <person name="Ezra D."/>
            <person name="Gonzalez J.B."/>
            <person name="Henrissat B."/>
            <person name="Kuo A."/>
            <person name="Liang C."/>
            <person name="Lipzen A."/>
            <person name="Lutzoni F."/>
            <person name="Magnuson J."/>
            <person name="Mondo S."/>
            <person name="Nolan M."/>
            <person name="Ohm R."/>
            <person name="Pangilinan J."/>
            <person name="Park H.-J."/>
            <person name="Ramirez L."/>
            <person name="Alfaro M."/>
            <person name="Sun H."/>
            <person name="Tritt A."/>
            <person name="Yoshinaga Y."/>
            <person name="Zwiers L.-H."/>
            <person name="Turgeon B.G."/>
            <person name="Goodwin S.B."/>
            <person name="Spatafora J.W."/>
            <person name="Crous P.W."/>
            <person name="Grigoriev I.V."/>
        </authorList>
    </citation>
    <scope>NUCLEOTIDE SEQUENCE</scope>
    <source>
        <strain evidence="2">CBS 342.82</strain>
    </source>
</reference>
<dbReference type="AlphaFoldDB" id="A0A6J3LSH6"/>
<proteinExistence type="predicted"/>
<evidence type="ECO:0000313" key="2">
    <source>
        <dbReference type="RefSeq" id="XP_033455772.1"/>
    </source>
</evidence>
<dbReference type="Pfam" id="PF10906">
    <property type="entry name" value="Mrx7"/>
    <property type="match status" value="1"/>
</dbReference>
<sequence length="70" mass="8025">MAPWLQFLEAWAVQQLLRTPAFHRAVEKIARRVHRARHGIPPDELGGTNIDQPGQSGFLKHFIDEVKTQL</sequence>
<reference evidence="2" key="3">
    <citation type="submission" date="2025-08" db="UniProtKB">
        <authorList>
            <consortium name="RefSeq"/>
        </authorList>
    </citation>
    <scope>IDENTIFICATION</scope>
    <source>
        <strain evidence="2">CBS 342.82</strain>
    </source>
</reference>
<keyword evidence="1" id="KW-1185">Reference proteome</keyword>
<protein>
    <submittedName>
        <fullName evidence="2">Uncharacterized protein</fullName>
    </submittedName>
</protein>